<evidence type="ECO:0000313" key="8">
    <source>
        <dbReference type="Proteomes" id="UP000199064"/>
    </source>
</evidence>
<protein>
    <submittedName>
        <fullName evidence="7">Putative ABC transport system permease protein</fullName>
    </submittedName>
</protein>
<feature type="transmembrane region" description="Helical" evidence="6">
    <location>
        <begin position="186"/>
        <end position="209"/>
    </location>
</feature>
<dbReference type="GO" id="GO:0005886">
    <property type="term" value="C:plasma membrane"/>
    <property type="evidence" value="ECO:0007669"/>
    <property type="project" value="UniProtKB-SubCell"/>
</dbReference>
<reference evidence="8" key="1">
    <citation type="submission" date="2016-10" db="EMBL/GenBank/DDBJ databases">
        <authorList>
            <person name="Varghese N."/>
            <person name="Submissions S."/>
        </authorList>
    </citation>
    <scope>NUCLEOTIDE SEQUENCE [LARGE SCALE GENOMIC DNA]</scope>
    <source>
        <strain evidence="8">ES.061</strain>
    </source>
</reference>
<feature type="transmembrane region" description="Helical" evidence="6">
    <location>
        <begin position="142"/>
        <end position="165"/>
    </location>
</feature>
<organism evidence="7 8">
    <name type="scientific">Nitratireductor aquibiodomus</name>
    <dbReference type="NCBI Taxonomy" id="204799"/>
    <lineage>
        <taxon>Bacteria</taxon>
        <taxon>Pseudomonadati</taxon>
        <taxon>Pseudomonadota</taxon>
        <taxon>Alphaproteobacteria</taxon>
        <taxon>Hyphomicrobiales</taxon>
        <taxon>Phyllobacteriaceae</taxon>
        <taxon>Nitratireductor</taxon>
    </lineage>
</organism>
<evidence type="ECO:0000256" key="5">
    <source>
        <dbReference type="ARBA" id="ARBA00023136"/>
    </source>
</evidence>
<feature type="transmembrane region" description="Helical" evidence="6">
    <location>
        <begin position="276"/>
        <end position="293"/>
    </location>
</feature>
<evidence type="ECO:0000313" key="7">
    <source>
        <dbReference type="EMBL" id="SEB50904.1"/>
    </source>
</evidence>
<keyword evidence="4 6" id="KW-1133">Transmembrane helix</keyword>
<evidence type="ECO:0000256" key="3">
    <source>
        <dbReference type="ARBA" id="ARBA00022692"/>
    </source>
</evidence>
<keyword evidence="8" id="KW-1185">Reference proteome</keyword>
<dbReference type="PANTHER" id="PTHR32196">
    <property type="entry name" value="ABC TRANSPORTER PERMEASE PROTEIN YPHD-RELATED-RELATED"/>
    <property type="match status" value="1"/>
</dbReference>
<accession>A0A1H4JX71</accession>
<dbReference type="InterPro" id="IPR001851">
    <property type="entry name" value="ABC_transp_permease"/>
</dbReference>
<dbReference type="Proteomes" id="UP000199064">
    <property type="component" value="Unassembled WGS sequence"/>
</dbReference>
<feature type="transmembrane region" description="Helical" evidence="6">
    <location>
        <begin position="12"/>
        <end position="37"/>
    </location>
</feature>
<gene>
    <name evidence="7" type="ORF">SAMN05216452_1771</name>
</gene>
<feature type="transmembrane region" description="Helical" evidence="6">
    <location>
        <begin position="98"/>
        <end position="117"/>
    </location>
</feature>
<dbReference type="EMBL" id="FNSL01000001">
    <property type="protein sequence ID" value="SEB50904.1"/>
    <property type="molecule type" value="Genomic_DNA"/>
</dbReference>
<dbReference type="CDD" id="cd06574">
    <property type="entry name" value="TM_PBP1_branched-chain-AA_like"/>
    <property type="match status" value="1"/>
</dbReference>
<evidence type="ECO:0000256" key="1">
    <source>
        <dbReference type="ARBA" id="ARBA00004651"/>
    </source>
</evidence>
<feature type="transmembrane region" description="Helical" evidence="6">
    <location>
        <begin position="72"/>
        <end position="91"/>
    </location>
</feature>
<feature type="transmembrane region" description="Helical" evidence="6">
    <location>
        <begin position="221"/>
        <end position="240"/>
    </location>
</feature>
<keyword evidence="3 6" id="KW-0812">Transmembrane</keyword>
<evidence type="ECO:0000256" key="6">
    <source>
        <dbReference type="SAM" id="Phobius"/>
    </source>
</evidence>
<keyword evidence="5 6" id="KW-0472">Membrane</keyword>
<feature type="transmembrane region" description="Helical" evidence="6">
    <location>
        <begin position="249"/>
        <end position="270"/>
    </location>
</feature>
<dbReference type="Pfam" id="PF02653">
    <property type="entry name" value="BPD_transp_2"/>
    <property type="match status" value="1"/>
</dbReference>
<dbReference type="PANTHER" id="PTHR32196:SF69">
    <property type="entry name" value="BRANCHED-CHAIN AMINO ACID TRANSPORT SYSTEM, PERMEASE PROTEIN"/>
    <property type="match status" value="1"/>
</dbReference>
<dbReference type="GO" id="GO:0022857">
    <property type="term" value="F:transmembrane transporter activity"/>
    <property type="evidence" value="ECO:0007669"/>
    <property type="project" value="InterPro"/>
</dbReference>
<dbReference type="AlphaFoldDB" id="A0A1H4JX71"/>
<evidence type="ECO:0000256" key="2">
    <source>
        <dbReference type="ARBA" id="ARBA00022475"/>
    </source>
</evidence>
<proteinExistence type="predicted"/>
<name>A0A1H4JX71_9HYPH</name>
<keyword evidence="2" id="KW-1003">Cell membrane</keyword>
<evidence type="ECO:0000256" key="4">
    <source>
        <dbReference type="ARBA" id="ARBA00022989"/>
    </source>
</evidence>
<sequence>MIDFLQTTLTSFVALIPVTLAQSLILGFVVAGIMIPFRMLSFPDLTSEGAFPLGGCVCGVALASGLGPLTAIGLALLTGFVAGCCTAFIHLRFRIHTLLAGILVMTMLYSVNLRIMGRSNLSVFGTETIFDWVPFVQPGFPLAKIIAVGVITLAIFLALNFFFTTEKGTAVRAVGANPVMAEAQGINVWAATIGGIGLAGAFSAFSGALMVQSQGFADVNMGLGILINGLAALMIGEAIVGKATVWRQLLAPFAGAMVYYQLVSLCLAAGMPPPDLKLATGAFVLLMLALPTLRATRGRQAATPRESFRE</sequence>
<comment type="subcellular location">
    <subcellularLocation>
        <location evidence="1">Cell membrane</location>
        <topology evidence="1">Multi-pass membrane protein</topology>
    </subcellularLocation>
</comment>